<dbReference type="EMBL" id="MT560390">
    <property type="protein sequence ID" value="QTC30707.1"/>
    <property type="molecule type" value="Genomic_DNA"/>
</dbReference>
<feature type="transmembrane region" description="Helical" evidence="16">
    <location>
        <begin position="53"/>
        <end position="72"/>
    </location>
</feature>
<dbReference type="EC" id="7.1.1.2" evidence="3 16"/>
<evidence type="ECO:0000313" key="18">
    <source>
        <dbReference type="EMBL" id="QTC30707.1"/>
    </source>
</evidence>
<keyword evidence="6 16" id="KW-0679">Respiratory chain</keyword>
<evidence type="ECO:0000256" key="4">
    <source>
        <dbReference type="ARBA" id="ARBA00021006"/>
    </source>
</evidence>
<dbReference type="PRINTS" id="PR01437">
    <property type="entry name" value="NUOXDRDTASE4"/>
</dbReference>
<geneLocation type="mitochondrion" evidence="18"/>
<feature type="domain" description="NADH:quinone oxidoreductase/Mrp antiporter transmembrane" evidence="17">
    <location>
        <begin position="98"/>
        <end position="377"/>
    </location>
</feature>
<comment type="similarity">
    <text evidence="2 16">Belongs to the complex I subunit 4 family.</text>
</comment>
<evidence type="ECO:0000256" key="15">
    <source>
        <dbReference type="ARBA" id="ARBA00049551"/>
    </source>
</evidence>
<comment type="catalytic activity">
    <reaction evidence="15 16">
        <text>a ubiquinone + NADH + 5 H(+)(in) = a ubiquinol + NAD(+) + 4 H(+)(out)</text>
        <dbReference type="Rhea" id="RHEA:29091"/>
        <dbReference type="Rhea" id="RHEA-COMP:9565"/>
        <dbReference type="Rhea" id="RHEA-COMP:9566"/>
        <dbReference type="ChEBI" id="CHEBI:15378"/>
        <dbReference type="ChEBI" id="CHEBI:16389"/>
        <dbReference type="ChEBI" id="CHEBI:17976"/>
        <dbReference type="ChEBI" id="CHEBI:57540"/>
        <dbReference type="ChEBI" id="CHEBI:57945"/>
        <dbReference type="EC" id="7.1.1.2"/>
    </reaction>
</comment>
<sequence length="428" mass="48340">MGLQKFDSYSGCVGFVFFSFCMLLWFGVGFSSGVSYVVGLYGTFSSFFYFDSVSFYLCLLSGFLSISLLFVFNSVSFLSKVVICLSVVCSLLRYCCTHALLFWVFYEMSILFLLLLLVVESPYSERYIASWYLLGYVVLTSLPMLLCLFYLSFSWGSYNMRFWFNALEVYNNIGVLVVLGVMFVTKIPLPPFHVWLPIVHAEASSSVSICLSGYIMKLGVLGVCRFCSFILPSYLFSEVYIIISMLLSVLFFFSASRELDGKRWLAFLSLSHIIIVSVCLCMVSFEGSSLAFIFSLGHGLSAGVTFMLLWLAYDISGSRNWSILKYFLSSSLLFRCLAAGCLCTVASLPPTLQFFSEVYILSESGSTSLYFMCVFFLYLFCSGLVPLFFIGSLLTRHYSISLGLSNVWSFVSSLLFLVVWSFIWFIII</sequence>
<feature type="transmembrane region" description="Helical" evidence="16">
    <location>
        <begin position="77"/>
        <end position="94"/>
    </location>
</feature>
<keyword evidence="12 16" id="KW-0830">Ubiquinone</keyword>
<keyword evidence="14 16" id="KW-0472">Membrane</keyword>
<evidence type="ECO:0000256" key="2">
    <source>
        <dbReference type="ARBA" id="ARBA00009025"/>
    </source>
</evidence>
<evidence type="ECO:0000256" key="13">
    <source>
        <dbReference type="ARBA" id="ARBA00023128"/>
    </source>
</evidence>
<feature type="transmembrane region" description="Helical" evidence="16">
    <location>
        <begin position="332"/>
        <end position="349"/>
    </location>
</feature>
<feature type="transmembrane region" description="Helical" evidence="16">
    <location>
        <begin position="407"/>
        <end position="427"/>
    </location>
</feature>
<feature type="transmembrane region" description="Helical" evidence="16">
    <location>
        <begin position="265"/>
        <end position="285"/>
    </location>
</feature>
<dbReference type="GO" id="GO:0003954">
    <property type="term" value="F:NADH dehydrogenase activity"/>
    <property type="evidence" value="ECO:0007669"/>
    <property type="project" value="TreeGrafter"/>
</dbReference>
<keyword evidence="9 16" id="KW-0249">Electron transport</keyword>
<dbReference type="GO" id="GO:0008137">
    <property type="term" value="F:NADH dehydrogenase (ubiquinone) activity"/>
    <property type="evidence" value="ECO:0007669"/>
    <property type="project" value="UniProtKB-UniRule"/>
</dbReference>
<name>A0A8A4J8G4_9TREM</name>
<protein>
    <recommendedName>
        <fullName evidence="4 16">NADH-ubiquinone oxidoreductase chain 4</fullName>
        <ecNumber evidence="3 16">7.1.1.2</ecNumber>
    </recommendedName>
</protein>
<dbReference type="GO" id="GO:0042773">
    <property type="term" value="P:ATP synthesis coupled electron transport"/>
    <property type="evidence" value="ECO:0007669"/>
    <property type="project" value="InterPro"/>
</dbReference>
<evidence type="ECO:0000256" key="5">
    <source>
        <dbReference type="ARBA" id="ARBA00022448"/>
    </source>
</evidence>
<feature type="transmembrane region" description="Helical" evidence="16">
    <location>
        <begin position="131"/>
        <end position="153"/>
    </location>
</feature>
<feature type="transmembrane region" description="Helical" evidence="16">
    <location>
        <begin position="369"/>
        <end position="395"/>
    </location>
</feature>
<dbReference type="PANTHER" id="PTHR43507">
    <property type="entry name" value="NADH-UBIQUINONE OXIDOREDUCTASE CHAIN 4"/>
    <property type="match status" value="1"/>
</dbReference>
<feature type="transmembrane region" description="Helical" evidence="16">
    <location>
        <begin position="100"/>
        <end position="119"/>
    </location>
</feature>
<proteinExistence type="inferred from homology"/>
<evidence type="ECO:0000256" key="3">
    <source>
        <dbReference type="ARBA" id="ARBA00012944"/>
    </source>
</evidence>
<dbReference type="GO" id="GO:0031966">
    <property type="term" value="C:mitochondrial membrane"/>
    <property type="evidence" value="ECO:0007669"/>
    <property type="project" value="UniProtKB-SubCell"/>
</dbReference>
<dbReference type="PANTHER" id="PTHR43507:SF20">
    <property type="entry name" value="NADH-UBIQUINONE OXIDOREDUCTASE CHAIN 4"/>
    <property type="match status" value="1"/>
</dbReference>
<comment type="function">
    <text evidence="16">Core subunit of the mitochondrial membrane respiratory chain NADH dehydrogenase (Complex I) which catalyzes electron transfer from NADH through the respiratory chain, using ubiquinone as an electron acceptor. Essential for the catalytic activity and assembly of complex I.</text>
</comment>
<evidence type="ECO:0000256" key="16">
    <source>
        <dbReference type="RuleBase" id="RU003297"/>
    </source>
</evidence>
<keyword evidence="11 16" id="KW-0520">NAD</keyword>
<keyword evidence="13 16" id="KW-0496">Mitochondrion</keyword>
<evidence type="ECO:0000256" key="6">
    <source>
        <dbReference type="ARBA" id="ARBA00022660"/>
    </source>
</evidence>
<dbReference type="GO" id="GO:0048039">
    <property type="term" value="F:ubiquinone binding"/>
    <property type="evidence" value="ECO:0007669"/>
    <property type="project" value="TreeGrafter"/>
</dbReference>
<organism evidence="18">
    <name type="scientific">Notocotylus intestinalis</name>
    <dbReference type="NCBI Taxonomy" id="1197314"/>
    <lineage>
        <taxon>Eukaryota</taxon>
        <taxon>Metazoa</taxon>
        <taxon>Spiralia</taxon>
        <taxon>Lophotrochozoa</taxon>
        <taxon>Platyhelminthes</taxon>
        <taxon>Trematoda</taxon>
        <taxon>Digenea</taxon>
        <taxon>Plagiorchiida</taxon>
        <taxon>Pronocephalata</taxon>
        <taxon>Pronocephaloidea</taxon>
        <taxon>Notocotylidae</taxon>
        <taxon>Notocotylus</taxon>
    </lineage>
</organism>
<evidence type="ECO:0000256" key="10">
    <source>
        <dbReference type="ARBA" id="ARBA00022989"/>
    </source>
</evidence>
<evidence type="ECO:0000256" key="8">
    <source>
        <dbReference type="ARBA" id="ARBA00022967"/>
    </source>
</evidence>
<feature type="transmembrane region" description="Helical" evidence="16">
    <location>
        <begin position="237"/>
        <end position="253"/>
    </location>
</feature>
<dbReference type="Pfam" id="PF00361">
    <property type="entry name" value="Proton_antipo_M"/>
    <property type="match status" value="1"/>
</dbReference>
<evidence type="ECO:0000256" key="12">
    <source>
        <dbReference type="ARBA" id="ARBA00023075"/>
    </source>
</evidence>
<evidence type="ECO:0000256" key="7">
    <source>
        <dbReference type="ARBA" id="ARBA00022692"/>
    </source>
</evidence>
<accession>A0A8A4J8G4</accession>
<feature type="transmembrane region" description="Helical" evidence="16">
    <location>
        <begin position="173"/>
        <end position="196"/>
    </location>
</feature>
<evidence type="ECO:0000256" key="11">
    <source>
        <dbReference type="ARBA" id="ARBA00023027"/>
    </source>
</evidence>
<keyword evidence="8" id="KW-1278">Translocase</keyword>
<evidence type="ECO:0000256" key="1">
    <source>
        <dbReference type="ARBA" id="ARBA00004225"/>
    </source>
</evidence>
<keyword evidence="5 16" id="KW-0813">Transport</keyword>
<keyword evidence="10 16" id="KW-1133">Transmembrane helix</keyword>
<evidence type="ECO:0000256" key="14">
    <source>
        <dbReference type="ARBA" id="ARBA00023136"/>
    </source>
</evidence>
<feature type="transmembrane region" description="Helical" evidence="16">
    <location>
        <begin position="291"/>
        <end position="311"/>
    </location>
</feature>
<dbReference type="InterPro" id="IPR001750">
    <property type="entry name" value="ND/Mrp_TM"/>
</dbReference>
<dbReference type="GO" id="GO:0015990">
    <property type="term" value="P:electron transport coupled proton transport"/>
    <property type="evidence" value="ECO:0007669"/>
    <property type="project" value="TreeGrafter"/>
</dbReference>
<dbReference type="AlphaFoldDB" id="A0A8A4J8G4"/>
<comment type="subcellular location">
    <subcellularLocation>
        <location evidence="1 16">Mitochondrion membrane</location>
        <topology evidence="1 16">Multi-pass membrane protein</topology>
    </subcellularLocation>
</comment>
<gene>
    <name evidence="18" type="primary">nad4</name>
</gene>
<evidence type="ECO:0000256" key="9">
    <source>
        <dbReference type="ARBA" id="ARBA00022982"/>
    </source>
</evidence>
<reference evidence="18" key="1">
    <citation type="journal article" date="2021" name="Parasitol. Res.">
        <title>Characterization of the complete mitochondrial genome of Notocotylus sp. (Trematoda, Notocotylidae) and its phylogenetic implications.</title>
        <authorList>
            <person name="Xu G."/>
            <person name="Zhu P."/>
            <person name="Zhu W."/>
            <person name="Ma B."/>
            <person name="Li X."/>
            <person name="Li W."/>
        </authorList>
    </citation>
    <scope>NUCLEOTIDE SEQUENCE</scope>
</reference>
<keyword evidence="7 16" id="KW-0812">Transmembrane</keyword>
<dbReference type="InterPro" id="IPR003918">
    <property type="entry name" value="NADH_UbQ_OxRdtase"/>
</dbReference>
<feature type="transmembrane region" description="Helical" evidence="16">
    <location>
        <begin position="12"/>
        <end position="41"/>
    </location>
</feature>
<evidence type="ECO:0000259" key="17">
    <source>
        <dbReference type="Pfam" id="PF00361"/>
    </source>
</evidence>